<dbReference type="Proteomes" id="UP001595685">
    <property type="component" value="Unassembled WGS sequence"/>
</dbReference>
<dbReference type="InterPro" id="IPR002898">
    <property type="entry name" value="MotA_ExbB_proton_chnl"/>
</dbReference>
<feature type="transmembrane region" description="Helical" evidence="8">
    <location>
        <begin position="181"/>
        <end position="203"/>
    </location>
</feature>
<protein>
    <submittedName>
        <fullName evidence="10">Motility protein A</fullName>
    </submittedName>
</protein>
<name>A0ABV7WI43_9MICO</name>
<dbReference type="InterPro" id="IPR047055">
    <property type="entry name" value="MotA-like"/>
</dbReference>
<evidence type="ECO:0000259" key="9">
    <source>
        <dbReference type="Pfam" id="PF01618"/>
    </source>
</evidence>
<keyword evidence="7 8" id="KW-0472">Membrane</keyword>
<feature type="transmembrane region" description="Helical" evidence="8">
    <location>
        <begin position="145"/>
        <end position="169"/>
    </location>
</feature>
<evidence type="ECO:0000256" key="8">
    <source>
        <dbReference type="SAM" id="Phobius"/>
    </source>
</evidence>
<evidence type="ECO:0000256" key="6">
    <source>
        <dbReference type="ARBA" id="ARBA00022989"/>
    </source>
</evidence>
<sequence>MDPLTLIGIVAGFAAIFVSTTLEGGNPMAMFLLPPMLLVLGGSVAVGMAGNTMGDAARFGKDLVKALSGKAAKPGASVETVVALAEQARREGLLGLEDAASQIDDPFLKEALELAIDGTDPEDLQDVLFGKIEAKRAFDKVGAKFYADMGAYAPTLGIVGTVLGLVHVLEQLSEPEKLGHLIAAAFLATLWGVMSANVIFLPVAARLKRLSELETASMEVVVEGVLAIQSGASPRIVARKLGSLLPPGSAKADKADKAKAA</sequence>
<dbReference type="InterPro" id="IPR000540">
    <property type="entry name" value="Flag_MotA_CS"/>
</dbReference>
<keyword evidence="4" id="KW-1003">Cell membrane</keyword>
<accession>A0ABV7WI43</accession>
<evidence type="ECO:0000256" key="4">
    <source>
        <dbReference type="ARBA" id="ARBA00022475"/>
    </source>
</evidence>
<organism evidence="10 11">
    <name type="scientific">Aquipuribacter hungaricus</name>
    <dbReference type="NCBI Taxonomy" id="545624"/>
    <lineage>
        <taxon>Bacteria</taxon>
        <taxon>Bacillati</taxon>
        <taxon>Actinomycetota</taxon>
        <taxon>Actinomycetes</taxon>
        <taxon>Micrococcales</taxon>
        <taxon>Intrasporangiaceae</taxon>
        <taxon>Aquipuribacter</taxon>
    </lineage>
</organism>
<reference evidence="11" key="1">
    <citation type="journal article" date="2019" name="Int. J. Syst. Evol. Microbiol.">
        <title>The Global Catalogue of Microorganisms (GCM) 10K type strain sequencing project: providing services to taxonomists for standard genome sequencing and annotation.</title>
        <authorList>
            <consortium name="The Broad Institute Genomics Platform"/>
            <consortium name="The Broad Institute Genome Sequencing Center for Infectious Disease"/>
            <person name="Wu L."/>
            <person name="Ma J."/>
        </authorList>
    </citation>
    <scope>NUCLEOTIDE SEQUENCE [LARGE SCALE GENOMIC DNA]</scope>
    <source>
        <strain evidence="11">NCAIM B.02333</strain>
    </source>
</reference>
<dbReference type="PANTHER" id="PTHR30433">
    <property type="entry name" value="CHEMOTAXIS PROTEIN MOTA"/>
    <property type="match status" value="1"/>
</dbReference>
<keyword evidence="11" id="KW-1185">Reference proteome</keyword>
<feature type="transmembrane region" description="Helical" evidence="8">
    <location>
        <begin position="29"/>
        <end position="49"/>
    </location>
</feature>
<comment type="caution">
    <text evidence="10">The sequence shown here is derived from an EMBL/GenBank/DDBJ whole genome shotgun (WGS) entry which is preliminary data.</text>
</comment>
<comment type="similarity">
    <text evidence="2">Belongs to the MotA family.</text>
</comment>
<feature type="domain" description="MotA/TolQ/ExbB proton channel" evidence="9">
    <location>
        <begin position="100"/>
        <end position="219"/>
    </location>
</feature>
<dbReference type="EMBL" id="JBHRWW010000010">
    <property type="protein sequence ID" value="MFC3689504.1"/>
    <property type="molecule type" value="Genomic_DNA"/>
</dbReference>
<evidence type="ECO:0000256" key="5">
    <source>
        <dbReference type="ARBA" id="ARBA00022692"/>
    </source>
</evidence>
<evidence type="ECO:0000256" key="7">
    <source>
        <dbReference type="ARBA" id="ARBA00023136"/>
    </source>
</evidence>
<keyword evidence="3" id="KW-0813">Transport</keyword>
<dbReference type="PROSITE" id="PS01307">
    <property type="entry name" value="MOTA"/>
    <property type="match status" value="1"/>
</dbReference>
<keyword evidence="5 8" id="KW-0812">Transmembrane</keyword>
<evidence type="ECO:0000256" key="2">
    <source>
        <dbReference type="ARBA" id="ARBA00008038"/>
    </source>
</evidence>
<gene>
    <name evidence="10" type="ORF">ACFOLH_14225</name>
</gene>
<evidence type="ECO:0000313" key="10">
    <source>
        <dbReference type="EMBL" id="MFC3689504.1"/>
    </source>
</evidence>
<keyword evidence="6 8" id="KW-1133">Transmembrane helix</keyword>
<evidence type="ECO:0000256" key="1">
    <source>
        <dbReference type="ARBA" id="ARBA00004651"/>
    </source>
</evidence>
<dbReference type="RefSeq" id="WP_340295016.1">
    <property type="nucleotide sequence ID" value="NZ_JBBEOI010000199.1"/>
</dbReference>
<evidence type="ECO:0000256" key="3">
    <source>
        <dbReference type="ARBA" id="ARBA00022448"/>
    </source>
</evidence>
<evidence type="ECO:0000313" key="11">
    <source>
        <dbReference type="Proteomes" id="UP001595685"/>
    </source>
</evidence>
<proteinExistence type="inferred from homology"/>
<dbReference type="Pfam" id="PF01618">
    <property type="entry name" value="MotA_ExbB"/>
    <property type="match status" value="1"/>
</dbReference>
<comment type="subcellular location">
    <subcellularLocation>
        <location evidence="1">Cell membrane</location>
        <topology evidence="1">Multi-pass membrane protein</topology>
    </subcellularLocation>
</comment>